<evidence type="ECO:0000256" key="2">
    <source>
        <dbReference type="PROSITE-ProRule" id="PRU00335"/>
    </source>
</evidence>
<reference evidence="4 5" key="1">
    <citation type="submission" date="2012-07" db="EMBL/GenBank/DDBJ databases">
        <title>The Genome Sequence of Actinomyces neuii subsp. anitratus BVS029A5.</title>
        <authorList>
            <consortium name="The Broad Institute Genome Sequencing Platform"/>
            <person name="Earl A."/>
            <person name="Ward D."/>
            <person name="Feldgarden M."/>
            <person name="Gevers D."/>
            <person name="Saerens B."/>
            <person name="Vaneechoutte M."/>
            <person name="Walker B."/>
            <person name="Young S.K."/>
            <person name="Zeng Q."/>
            <person name="Gargeya S."/>
            <person name="Fitzgerald M."/>
            <person name="Haas B."/>
            <person name="Abouelleil A."/>
            <person name="Alvarado L."/>
            <person name="Arachchi H.M."/>
            <person name="Berlin A."/>
            <person name="Chapman S.B."/>
            <person name="Goldberg J."/>
            <person name="Griggs A."/>
            <person name="Gujja S."/>
            <person name="Hansen M."/>
            <person name="Howarth C."/>
            <person name="Imamovic A."/>
            <person name="Larimer J."/>
            <person name="McCowen C."/>
            <person name="Montmayeur A."/>
            <person name="Murphy C."/>
            <person name="Neiman D."/>
            <person name="Pearson M."/>
            <person name="Priest M."/>
            <person name="Roberts A."/>
            <person name="Saif S."/>
            <person name="Shea T."/>
            <person name="Sisk P."/>
            <person name="Sykes S."/>
            <person name="Wortman J."/>
            <person name="Nusbaum C."/>
            <person name="Birren B."/>
        </authorList>
    </citation>
    <scope>NUCLEOTIDE SEQUENCE [LARGE SCALE GENOMIC DNA]</scope>
    <source>
        <strain evidence="4 5">BVS029A5</strain>
    </source>
</reference>
<comment type="caution">
    <text evidence="4">The sequence shown here is derived from an EMBL/GenBank/DDBJ whole genome shotgun (WGS) entry which is preliminary data.</text>
</comment>
<dbReference type="EMBL" id="AGWP01000009">
    <property type="protein sequence ID" value="EJZ85312.1"/>
    <property type="molecule type" value="Genomic_DNA"/>
</dbReference>
<gene>
    <name evidence="4" type="ORF">HMPREF9240_01799</name>
</gene>
<dbReference type="SUPFAM" id="SSF46689">
    <property type="entry name" value="Homeodomain-like"/>
    <property type="match status" value="1"/>
</dbReference>
<dbReference type="InterPro" id="IPR009057">
    <property type="entry name" value="Homeodomain-like_sf"/>
</dbReference>
<keyword evidence="1 2" id="KW-0238">DNA-binding</keyword>
<dbReference type="Gene3D" id="1.10.357.10">
    <property type="entry name" value="Tetracycline Repressor, domain 2"/>
    <property type="match status" value="1"/>
</dbReference>
<proteinExistence type="predicted"/>
<feature type="DNA-binding region" description="H-T-H motif" evidence="2">
    <location>
        <begin position="36"/>
        <end position="55"/>
    </location>
</feature>
<keyword evidence="5" id="KW-1185">Reference proteome</keyword>
<evidence type="ECO:0000313" key="5">
    <source>
        <dbReference type="Proteomes" id="UP000006075"/>
    </source>
</evidence>
<dbReference type="PATRIC" id="fig|888439.3.peg.1807"/>
<dbReference type="GO" id="GO:0003677">
    <property type="term" value="F:DNA binding"/>
    <property type="evidence" value="ECO:0007669"/>
    <property type="project" value="UniProtKB-UniRule"/>
</dbReference>
<evidence type="ECO:0000256" key="1">
    <source>
        <dbReference type="ARBA" id="ARBA00023125"/>
    </source>
</evidence>
<dbReference type="AlphaFoldDB" id="K0YNJ0"/>
<dbReference type="RefSeq" id="WP_004808197.1">
    <property type="nucleotide sequence ID" value="NZ_JH815217.1"/>
</dbReference>
<dbReference type="PROSITE" id="PS50977">
    <property type="entry name" value="HTH_TETR_2"/>
    <property type="match status" value="1"/>
</dbReference>
<protein>
    <recommendedName>
        <fullName evidence="3">HTH tetR-type domain-containing protein</fullName>
    </recommendedName>
</protein>
<evidence type="ECO:0000313" key="4">
    <source>
        <dbReference type="EMBL" id="EJZ85312.1"/>
    </source>
</evidence>
<dbReference type="InterPro" id="IPR001647">
    <property type="entry name" value="HTH_TetR"/>
</dbReference>
<sequence length="201" mass="22153">MATKTNNDPRTEKSCAALLDTIDTLLEEGINPDKISVTELVGKAGLTRPTFYQHFQTITDLVGASVLRRLETIFATISSEDELKQNATEEVIRALLSYLCNDATYCITVFNSSAAQHLLNTLVDYIADRLYTVSPVGTSIKALEGIDTWKYCQFLAAGTIWQVQEWLLTEPSPAAAQETYVKQISTSLLLAGQLKEVENGN</sequence>
<evidence type="ECO:0000259" key="3">
    <source>
        <dbReference type="PROSITE" id="PS50977"/>
    </source>
</evidence>
<feature type="domain" description="HTH tetR-type" evidence="3">
    <location>
        <begin position="11"/>
        <end position="73"/>
    </location>
</feature>
<dbReference type="HOGENOM" id="CLU_1371153_0_0_11"/>
<accession>K0YNJ0</accession>
<name>K0YNJ0_9ACTO</name>
<organism evidence="4 5">
    <name type="scientific">Winkia neuii BV029A5</name>
    <dbReference type="NCBI Taxonomy" id="888439"/>
    <lineage>
        <taxon>Bacteria</taxon>
        <taxon>Bacillati</taxon>
        <taxon>Actinomycetota</taxon>
        <taxon>Actinomycetes</taxon>
        <taxon>Actinomycetales</taxon>
        <taxon>Actinomycetaceae</taxon>
        <taxon>Winkia</taxon>
    </lineage>
</organism>
<dbReference type="OrthoDB" id="3193022at2"/>
<dbReference type="Proteomes" id="UP000006075">
    <property type="component" value="Unassembled WGS sequence"/>
</dbReference>
<dbReference type="eggNOG" id="COG1309">
    <property type="taxonomic scope" value="Bacteria"/>
</dbReference>